<comment type="caution">
    <text evidence="2">The sequence shown here is derived from an EMBL/GenBank/DDBJ whole genome shotgun (WGS) entry which is preliminary data.</text>
</comment>
<feature type="region of interest" description="Disordered" evidence="1">
    <location>
        <begin position="1"/>
        <end position="47"/>
    </location>
</feature>
<evidence type="ECO:0000313" key="3">
    <source>
        <dbReference type="Proteomes" id="UP001189429"/>
    </source>
</evidence>
<gene>
    <name evidence="2" type="ORF">PCOR1329_LOCUS63786</name>
</gene>
<name>A0ABN9W7X6_9DINO</name>
<organism evidence="2 3">
    <name type="scientific">Prorocentrum cordatum</name>
    <dbReference type="NCBI Taxonomy" id="2364126"/>
    <lineage>
        <taxon>Eukaryota</taxon>
        <taxon>Sar</taxon>
        <taxon>Alveolata</taxon>
        <taxon>Dinophyceae</taxon>
        <taxon>Prorocentrales</taxon>
        <taxon>Prorocentraceae</taxon>
        <taxon>Prorocentrum</taxon>
    </lineage>
</organism>
<sequence length="204" mass="21988">MGRQKGTATATPRTSAGARSDSTFEANPAVATRASQEAQQGESEGRAVAAGVPLPSFGLLLLPILGEAEAEAEGRQDRSADWHGHVQLPARIYFFGCQPPSRRLRRDAAAGRPLRLSAIQLSRGMGRMDDEGRRGRLKIEERVRSRWGGSEEPASLHKSMGSLAAAWRRPRSRGRAIGRTPPDCDRAADDSSLLTETMAFAGRA</sequence>
<reference evidence="2" key="1">
    <citation type="submission" date="2023-10" db="EMBL/GenBank/DDBJ databases">
        <authorList>
            <person name="Chen Y."/>
            <person name="Shah S."/>
            <person name="Dougan E. K."/>
            <person name="Thang M."/>
            <person name="Chan C."/>
        </authorList>
    </citation>
    <scope>NUCLEOTIDE SEQUENCE [LARGE SCALE GENOMIC DNA]</scope>
</reference>
<dbReference type="Proteomes" id="UP001189429">
    <property type="component" value="Unassembled WGS sequence"/>
</dbReference>
<dbReference type="EMBL" id="CAUYUJ010018110">
    <property type="protein sequence ID" value="CAK0880722.1"/>
    <property type="molecule type" value="Genomic_DNA"/>
</dbReference>
<keyword evidence="3" id="KW-1185">Reference proteome</keyword>
<proteinExistence type="predicted"/>
<feature type="compositionally biased region" description="Polar residues" evidence="1">
    <location>
        <begin position="1"/>
        <end position="14"/>
    </location>
</feature>
<accession>A0ABN9W7X6</accession>
<evidence type="ECO:0000256" key="1">
    <source>
        <dbReference type="SAM" id="MobiDB-lite"/>
    </source>
</evidence>
<feature type="region of interest" description="Disordered" evidence="1">
    <location>
        <begin position="150"/>
        <end position="191"/>
    </location>
</feature>
<protein>
    <submittedName>
        <fullName evidence="2">Uncharacterized protein</fullName>
    </submittedName>
</protein>
<feature type="compositionally biased region" description="Polar residues" evidence="1">
    <location>
        <begin position="33"/>
        <end position="42"/>
    </location>
</feature>
<evidence type="ECO:0000313" key="2">
    <source>
        <dbReference type="EMBL" id="CAK0880722.1"/>
    </source>
</evidence>